<keyword evidence="3" id="KW-1185">Reference proteome</keyword>
<evidence type="ECO:0000313" key="2">
    <source>
        <dbReference type="EMBL" id="GHD40793.1"/>
    </source>
</evidence>
<evidence type="ECO:0000313" key="3">
    <source>
        <dbReference type="Proteomes" id="UP000630353"/>
    </source>
</evidence>
<gene>
    <name evidence="2" type="ORF">GCM10017083_04410</name>
</gene>
<proteinExistence type="predicted"/>
<dbReference type="AlphaFoldDB" id="A0A918XNH5"/>
<organism evidence="2 3">
    <name type="scientific">Thalassobaculum fulvum</name>
    <dbReference type="NCBI Taxonomy" id="1633335"/>
    <lineage>
        <taxon>Bacteria</taxon>
        <taxon>Pseudomonadati</taxon>
        <taxon>Pseudomonadota</taxon>
        <taxon>Alphaproteobacteria</taxon>
        <taxon>Rhodospirillales</taxon>
        <taxon>Thalassobaculaceae</taxon>
        <taxon>Thalassobaculum</taxon>
    </lineage>
</organism>
<dbReference type="PANTHER" id="PTHR11895:SF76">
    <property type="entry name" value="INDOLEACETAMIDE HYDROLASE"/>
    <property type="match status" value="1"/>
</dbReference>
<reference evidence="2" key="1">
    <citation type="journal article" date="2014" name="Int. J. Syst. Evol. Microbiol.">
        <title>Complete genome sequence of Corynebacterium casei LMG S-19264T (=DSM 44701T), isolated from a smear-ripened cheese.</title>
        <authorList>
            <consortium name="US DOE Joint Genome Institute (JGI-PGF)"/>
            <person name="Walter F."/>
            <person name="Albersmeier A."/>
            <person name="Kalinowski J."/>
            <person name="Ruckert C."/>
        </authorList>
    </citation>
    <scope>NUCLEOTIDE SEQUENCE</scope>
    <source>
        <strain evidence="2">KCTC 42651</strain>
    </source>
</reference>
<comment type="caution">
    <text evidence="2">The sequence shown here is derived from an EMBL/GenBank/DDBJ whole genome shotgun (WGS) entry which is preliminary data.</text>
</comment>
<protein>
    <submittedName>
        <fullName evidence="2">Amidase</fullName>
    </submittedName>
</protein>
<dbReference type="SUPFAM" id="SSF75304">
    <property type="entry name" value="Amidase signature (AS) enzymes"/>
    <property type="match status" value="1"/>
</dbReference>
<dbReference type="InterPro" id="IPR000120">
    <property type="entry name" value="Amidase"/>
</dbReference>
<dbReference type="PROSITE" id="PS00571">
    <property type="entry name" value="AMIDASES"/>
    <property type="match status" value="1"/>
</dbReference>
<reference evidence="2" key="2">
    <citation type="submission" date="2020-09" db="EMBL/GenBank/DDBJ databases">
        <authorList>
            <person name="Sun Q."/>
            <person name="Kim S."/>
        </authorList>
    </citation>
    <scope>NUCLEOTIDE SEQUENCE</scope>
    <source>
        <strain evidence="2">KCTC 42651</strain>
    </source>
</reference>
<name>A0A918XNH5_9PROT</name>
<dbReference type="RefSeq" id="WP_189987264.1">
    <property type="nucleotide sequence ID" value="NZ_BMZS01000001.1"/>
</dbReference>
<accession>A0A918XNH5</accession>
<dbReference type="EMBL" id="BMZS01000001">
    <property type="protein sequence ID" value="GHD40793.1"/>
    <property type="molecule type" value="Genomic_DNA"/>
</dbReference>
<dbReference type="Proteomes" id="UP000630353">
    <property type="component" value="Unassembled WGS sequence"/>
</dbReference>
<dbReference type="InterPro" id="IPR023631">
    <property type="entry name" value="Amidase_dom"/>
</dbReference>
<dbReference type="InterPro" id="IPR036928">
    <property type="entry name" value="AS_sf"/>
</dbReference>
<dbReference type="PANTHER" id="PTHR11895">
    <property type="entry name" value="TRANSAMIDASE"/>
    <property type="match status" value="1"/>
</dbReference>
<sequence>MTELCELSAVTLRRMIGAREVSPVELLASCRQRIERVNPRLNAFVTFCWERAEQEAREAERAVMAGEPLGPLHGLPIGIKETMVSGGVRTTFGSPIYADNVPAEDERIVAAVRRAGAIAVGKTNVPEFGAGANSKNPVFGATGNPFDPARICGGSSGGSAVALATDMVPLATGSDTGGSLRTPAAYCGVVGMRPSPGLVPMSRRGVGYTSISVQGPMGRNVADTAFMLSTIAGPDPVDPLSRPVDAAAFASLPEVDLSGLRVAVSADLGFAPVDDSIRRTFAAAIAEIGGCFASVEDKAPPLQGADETFEVLRAMSFFIGHEAHYRDRRADLGPNLIANMEQAAGYSFADAAHAQAAHTKLYRAFLAYMQDYDILLAPTAAVPPFPVEQLYPTHINGEELRSYFHWLGLAYGLTLTDHPVITIPCGLDETGTPFGLQVCGRHWSDHRLLAVAAALERHLQTLPARARPLPDIAALSG</sequence>
<dbReference type="InterPro" id="IPR020556">
    <property type="entry name" value="Amidase_CS"/>
</dbReference>
<dbReference type="Gene3D" id="3.90.1300.10">
    <property type="entry name" value="Amidase signature (AS) domain"/>
    <property type="match status" value="1"/>
</dbReference>
<dbReference type="Pfam" id="PF01425">
    <property type="entry name" value="Amidase"/>
    <property type="match status" value="1"/>
</dbReference>
<dbReference type="GO" id="GO:0003824">
    <property type="term" value="F:catalytic activity"/>
    <property type="evidence" value="ECO:0007669"/>
    <property type="project" value="InterPro"/>
</dbReference>
<feature type="domain" description="Amidase" evidence="1">
    <location>
        <begin position="25"/>
        <end position="449"/>
    </location>
</feature>
<evidence type="ECO:0000259" key="1">
    <source>
        <dbReference type="Pfam" id="PF01425"/>
    </source>
</evidence>